<dbReference type="AlphaFoldDB" id="A0A6A7VLB5"/>
<name>A0A6A7VLB5_9BACT</name>
<protein>
    <recommendedName>
        <fullName evidence="1">Type II methyltransferase M.TaqI-like domain-containing protein</fullName>
    </recommendedName>
</protein>
<dbReference type="Pfam" id="PF07669">
    <property type="entry name" value="Eco57I"/>
    <property type="match status" value="1"/>
</dbReference>
<reference evidence="2 3" key="1">
    <citation type="submission" date="2019-09" db="EMBL/GenBank/DDBJ databases">
        <title>Distinct polysaccharide growth profiles of human intestinal Prevotella copri isolates.</title>
        <authorList>
            <person name="Fehlner-Peach H."/>
            <person name="Magnabosco C."/>
            <person name="Raghavan V."/>
            <person name="Scher J.U."/>
            <person name="Tett A."/>
            <person name="Cox L.M."/>
            <person name="Gottsegen C."/>
            <person name="Watters A."/>
            <person name="Wiltshire- Gordon J.D."/>
            <person name="Segata N."/>
            <person name="Bonneau R."/>
            <person name="Littman D.R."/>
        </authorList>
    </citation>
    <scope>NUCLEOTIDE SEQUENCE [LARGE SCALE GENOMIC DNA]</scope>
    <source>
        <strain evidence="2 3">BVe41219</strain>
    </source>
</reference>
<dbReference type="InterPro" id="IPR011639">
    <property type="entry name" value="MethylTrfase_TaqI-like_dom"/>
</dbReference>
<sequence length="322" mass="37016">MAGAIYPIFVDLAINVKPNYVSLITPSRWMTKTGRGVSDTWVNEKINCNHFITLHDFTVATDCFDNVEIKGGVNYFLYSDKYNDMCDYTMHQNGIAVSQRNYLNSYGLGIVVRDSMAMNILNKIIAIEGQYYTTNNFADLVGPNTLFCDCAKGILNTSWDGYVETRDEEHNIKYYLNKNRVKCGYAWIKPSDMIKSYDVVNIHKVYIPEAGGSGTDANVLGTPFYGEPGSICSQTYICIGYDTKKHNFSKIECENIISYIKTKFFRYLVSIKKKTQHAFAQVYQFVPLQDFSKPWTDEELYSKYNLDMFEREYIESLINPMD</sequence>
<evidence type="ECO:0000259" key="1">
    <source>
        <dbReference type="Pfam" id="PF07669"/>
    </source>
</evidence>
<organism evidence="2 3">
    <name type="scientific">Segatella copri</name>
    <dbReference type="NCBI Taxonomy" id="165179"/>
    <lineage>
        <taxon>Bacteria</taxon>
        <taxon>Pseudomonadati</taxon>
        <taxon>Bacteroidota</taxon>
        <taxon>Bacteroidia</taxon>
        <taxon>Bacteroidales</taxon>
        <taxon>Prevotellaceae</taxon>
        <taxon>Segatella</taxon>
    </lineage>
</organism>
<evidence type="ECO:0000313" key="2">
    <source>
        <dbReference type="EMBL" id="MQO55546.1"/>
    </source>
</evidence>
<accession>A0A6A7VLB5</accession>
<dbReference type="EMBL" id="VZAZ01000034">
    <property type="protein sequence ID" value="MQO55546.1"/>
    <property type="molecule type" value="Genomic_DNA"/>
</dbReference>
<gene>
    <name evidence="2" type="ORF">F7D42_07455</name>
</gene>
<dbReference type="GO" id="GO:0009007">
    <property type="term" value="F:site-specific DNA-methyltransferase (adenine-specific) activity"/>
    <property type="evidence" value="ECO:0007669"/>
    <property type="project" value="UniProtKB-EC"/>
</dbReference>
<dbReference type="Proteomes" id="UP000358159">
    <property type="component" value="Unassembled WGS sequence"/>
</dbReference>
<comment type="caution">
    <text evidence="2">The sequence shown here is derived from an EMBL/GenBank/DDBJ whole genome shotgun (WGS) entry which is preliminary data.</text>
</comment>
<evidence type="ECO:0000313" key="3">
    <source>
        <dbReference type="Proteomes" id="UP000358159"/>
    </source>
</evidence>
<dbReference type="RefSeq" id="WP_153094972.1">
    <property type="nucleotide sequence ID" value="NZ_VZAK01000042.1"/>
</dbReference>
<dbReference type="GO" id="GO:0006304">
    <property type="term" value="P:DNA modification"/>
    <property type="evidence" value="ECO:0007669"/>
    <property type="project" value="InterPro"/>
</dbReference>
<proteinExistence type="predicted"/>
<feature type="domain" description="Type II methyltransferase M.TaqI-like" evidence="1">
    <location>
        <begin position="4"/>
        <end position="64"/>
    </location>
</feature>